<feature type="transmembrane region" description="Helical" evidence="2">
    <location>
        <begin position="203"/>
        <end position="221"/>
    </location>
</feature>
<dbReference type="AlphaFoldDB" id="A0A853BN46"/>
<feature type="transmembrane region" description="Helical" evidence="2">
    <location>
        <begin position="102"/>
        <end position="119"/>
    </location>
</feature>
<feature type="compositionally biased region" description="Basic and acidic residues" evidence="1">
    <location>
        <begin position="402"/>
        <end position="426"/>
    </location>
</feature>
<feature type="compositionally biased region" description="Basic and acidic residues" evidence="1">
    <location>
        <begin position="368"/>
        <end position="392"/>
    </location>
</feature>
<dbReference type="Pfam" id="PF01757">
    <property type="entry name" value="Acyl_transf_3"/>
    <property type="match status" value="2"/>
</dbReference>
<feature type="compositionally biased region" description="Basic and acidic residues" evidence="1">
    <location>
        <begin position="436"/>
        <end position="460"/>
    </location>
</feature>
<protein>
    <submittedName>
        <fullName evidence="4">Peptidoglycan/LPS O-acetylase OafA/YrhL</fullName>
    </submittedName>
</protein>
<gene>
    <name evidence="4" type="ORF">HNR12_002303</name>
</gene>
<feature type="transmembrane region" description="Helical" evidence="2">
    <location>
        <begin position="140"/>
        <end position="159"/>
    </location>
</feature>
<dbReference type="GO" id="GO:0009103">
    <property type="term" value="P:lipopolysaccharide biosynthetic process"/>
    <property type="evidence" value="ECO:0007669"/>
    <property type="project" value="TreeGrafter"/>
</dbReference>
<dbReference type="GO" id="GO:0016747">
    <property type="term" value="F:acyltransferase activity, transferring groups other than amino-acyl groups"/>
    <property type="evidence" value="ECO:0007669"/>
    <property type="project" value="InterPro"/>
</dbReference>
<feature type="transmembrane region" description="Helical" evidence="2">
    <location>
        <begin position="233"/>
        <end position="254"/>
    </location>
</feature>
<dbReference type="Proteomes" id="UP000575985">
    <property type="component" value="Unassembled WGS sequence"/>
</dbReference>
<dbReference type="GO" id="GO:0016020">
    <property type="term" value="C:membrane"/>
    <property type="evidence" value="ECO:0007669"/>
    <property type="project" value="TreeGrafter"/>
</dbReference>
<dbReference type="PANTHER" id="PTHR23028">
    <property type="entry name" value="ACETYLTRANSFERASE"/>
    <property type="match status" value="1"/>
</dbReference>
<feature type="transmembrane region" description="Helical" evidence="2">
    <location>
        <begin position="70"/>
        <end position="96"/>
    </location>
</feature>
<feature type="domain" description="Acyltransferase 3" evidence="3">
    <location>
        <begin position="62"/>
        <end position="283"/>
    </location>
</feature>
<dbReference type="InterPro" id="IPR050879">
    <property type="entry name" value="Acyltransferase_3"/>
</dbReference>
<accession>A0A853BN46</accession>
<keyword evidence="2" id="KW-0812">Transmembrane</keyword>
<dbReference type="EMBL" id="JACCFO010000001">
    <property type="protein sequence ID" value="NYI96026.1"/>
    <property type="molecule type" value="Genomic_DNA"/>
</dbReference>
<feature type="region of interest" description="Disordered" evidence="1">
    <location>
        <begin position="291"/>
        <end position="474"/>
    </location>
</feature>
<evidence type="ECO:0000256" key="1">
    <source>
        <dbReference type="SAM" id="MobiDB-lite"/>
    </source>
</evidence>
<feature type="transmembrane region" description="Helical" evidence="2">
    <location>
        <begin position="516"/>
        <end position="539"/>
    </location>
</feature>
<feature type="transmembrane region" description="Helical" evidence="2">
    <location>
        <begin position="569"/>
        <end position="588"/>
    </location>
</feature>
<feature type="domain" description="Acyltransferase 3" evidence="3">
    <location>
        <begin position="491"/>
        <end position="621"/>
    </location>
</feature>
<evidence type="ECO:0000313" key="4">
    <source>
        <dbReference type="EMBL" id="NYI96026.1"/>
    </source>
</evidence>
<name>A0A853BN46_9ACTN</name>
<proteinExistence type="predicted"/>
<feature type="transmembrane region" description="Helical" evidence="2">
    <location>
        <begin position="600"/>
        <end position="620"/>
    </location>
</feature>
<keyword evidence="2" id="KW-1133">Transmembrane helix</keyword>
<evidence type="ECO:0000256" key="2">
    <source>
        <dbReference type="SAM" id="Phobius"/>
    </source>
</evidence>
<dbReference type="PANTHER" id="PTHR23028:SF53">
    <property type="entry name" value="ACYL_TRANSF_3 DOMAIN-CONTAINING PROTEIN"/>
    <property type="match status" value="1"/>
</dbReference>
<feature type="compositionally biased region" description="Basic and acidic residues" evidence="1">
    <location>
        <begin position="334"/>
        <end position="358"/>
    </location>
</feature>
<feature type="compositionally biased region" description="Low complexity" evidence="1">
    <location>
        <begin position="463"/>
        <end position="474"/>
    </location>
</feature>
<comment type="caution">
    <text evidence="4">The sequence shown here is derived from an EMBL/GenBank/DDBJ whole genome shotgun (WGS) entry which is preliminary data.</text>
</comment>
<feature type="transmembrane region" description="Helical" evidence="2">
    <location>
        <begin position="486"/>
        <end position="504"/>
    </location>
</feature>
<reference evidence="4 5" key="1">
    <citation type="submission" date="2020-07" db="EMBL/GenBank/DDBJ databases">
        <title>Sequencing the genomes of 1000 actinobacteria strains.</title>
        <authorList>
            <person name="Klenk H.-P."/>
        </authorList>
    </citation>
    <scope>NUCLEOTIDE SEQUENCE [LARGE SCALE GENOMIC DNA]</scope>
    <source>
        <strain evidence="4 5">DSM 45927</strain>
    </source>
</reference>
<dbReference type="InterPro" id="IPR002656">
    <property type="entry name" value="Acyl_transf_3_dom"/>
</dbReference>
<feature type="compositionally biased region" description="Pro residues" evidence="1">
    <location>
        <begin position="1"/>
        <end position="11"/>
    </location>
</feature>
<evidence type="ECO:0000259" key="3">
    <source>
        <dbReference type="Pfam" id="PF01757"/>
    </source>
</evidence>
<feature type="region of interest" description="Disordered" evidence="1">
    <location>
        <begin position="1"/>
        <end position="51"/>
    </location>
</feature>
<feature type="transmembrane region" description="Helical" evidence="2">
    <location>
        <begin position="260"/>
        <end position="281"/>
    </location>
</feature>
<organism evidence="4 5">
    <name type="scientific">Streptomonospora nanhaiensis</name>
    <dbReference type="NCBI Taxonomy" id="1323731"/>
    <lineage>
        <taxon>Bacteria</taxon>
        <taxon>Bacillati</taxon>
        <taxon>Actinomycetota</taxon>
        <taxon>Actinomycetes</taxon>
        <taxon>Streptosporangiales</taxon>
        <taxon>Nocardiopsidaceae</taxon>
        <taxon>Streptomonospora</taxon>
    </lineage>
</organism>
<keyword evidence="2" id="KW-0472">Membrane</keyword>
<keyword evidence="5" id="KW-1185">Reference proteome</keyword>
<evidence type="ECO:0000313" key="5">
    <source>
        <dbReference type="Proteomes" id="UP000575985"/>
    </source>
</evidence>
<feature type="compositionally biased region" description="Basic and acidic residues" evidence="1">
    <location>
        <begin position="300"/>
        <end position="311"/>
    </location>
</feature>
<sequence>MSASPQDPPAPAGAGGGAEGGRRAPRAPRVLDGADPAAAQDRAPGPLAGAGTGLPQVRGHIEALDGVRALAALMVLVFHVAIETGAALAPGVLGALLATGELGVPLFFALSGLLLYRPWARAAFGDTPGPRVRPYLWRRALRVLPAYWLVAVAALLLWSRDHLDSAAVWAQVMTLTYVFDTDPWYVGTGPYGLGQTWSLSVEVTFYALLPLIALLLTRAAVRGRPGPAVRGRRLLVGLALLTAVAVLALLPQYYPEPRPYMYAWLPRCLGMFAVGMALAVLGEWAWREGGRASGATGADRTADPNRRRSEQGRPTAENSTREGGRASGATGADRTADPNRRRSEQDRPTAENSTREGGRASGATGADRTADPNRRRSEQDRPTAENHTREGGRASGAAGADRTADPNRRRSEQDRPTAENHTREGGRASGAAGADRTADPNRRRSEQDRPTAENHTREGGRASGAAGADPSADGPVRQLCRTLPRAATLCWLLAGAMYLLAATPAAGPRFVGVDGFWISLVSMATSMGFAFFVIAPVALRPARSGGPPPVRAGGGAWLEVLLGHRVMRYLGRISYGIFLWQFVVLYLWRDFTGQEIFTGSFWLDLVPVAAGTVLLADLTYRFVERPARRWYGAADGRRRERSAARRARTPVN</sequence>